<dbReference type="Proteomes" id="UP000796761">
    <property type="component" value="Unassembled WGS sequence"/>
</dbReference>
<proteinExistence type="predicted"/>
<evidence type="ECO:0000313" key="2">
    <source>
        <dbReference type="EMBL" id="TRZ17594.1"/>
    </source>
</evidence>
<comment type="caution">
    <text evidence="2">The sequence shown here is derived from an EMBL/GenBank/DDBJ whole genome shotgun (WGS) entry which is preliminary data.</text>
</comment>
<dbReference type="AlphaFoldDB" id="A0A8K1GF41"/>
<protein>
    <submittedName>
        <fullName evidence="2">Uncharacterized protein</fullName>
    </submittedName>
</protein>
<feature type="region of interest" description="Disordered" evidence="1">
    <location>
        <begin position="1"/>
        <end position="23"/>
    </location>
</feature>
<name>A0A8K1GF41_9PASS</name>
<accession>A0A8K1GF41</accession>
<reference evidence="2" key="1">
    <citation type="submission" date="2019-04" db="EMBL/GenBank/DDBJ databases">
        <title>Genome assembly of Zosterops borbonicus 15179.</title>
        <authorList>
            <person name="Leroy T."/>
            <person name="Anselmetti Y."/>
            <person name="Tilak M.-K."/>
            <person name="Nabholz B."/>
        </authorList>
    </citation>
    <scope>NUCLEOTIDE SEQUENCE</scope>
    <source>
        <strain evidence="2">HGM_15179</strain>
        <tissue evidence="2">Muscle</tissue>
    </source>
</reference>
<dbReference type="EMBL" id="SWJQ01000258">
    <property type="protein sequence ID" value="TRZ17594.1"/>
    <property type="molecule type" value="Genomic_DNA"/>
</dbReference>
<organism evidence="2 3">
    <name type="scientific">Zosterops borbonicus</name>
    <dbReference type="NCBI Taxonomy" id="364589"/>
    <lineage>
        <taxon>Eukaryota</taxon>
        <taxon>Metazoa</taxon>
        <taxon>Chordata</taxon>
        <taxon>Craniata</taxon>
        <taxon>Vertebrata</taxon>
        <taxon>Euteleostomi</taxon>
        <taxon>Archelosauria</taxon>
        <taxon>Archosauria</taxon>
        <taxon>Dinosauria</taxon>
        <taxon>Saurischia</taxon>
        <taxon>Theropoda</taxon>
        <taxon>Coelurosauria</taxon>
        <taxon>Aves</taxon>
        <taxon>Neognathae</taxon>
        <taxon>Neoaves</taxon>
        <taxon>Telluraves</taxon>
        <taxon>Australaves</taxon>
        <taxon>Passeriformes</taxon>
        <taxon>Sylvioidea</taxon>
        <taxon>Zosteropidae</taxon>
        <taxon>Zosterops</taxon>
    </lineage>
</organism>
<sequence length="92" mass="9847">MGQQKSHEAEEWEVTIPAPGEKLPSTTDLLESILAEKHLGVLVNTELTMPCALVAKHPGLHQAGCPQPLVEGDPSPLLSPGETHLEKDHGDN</sequence>
<feature type="compositionally biased region" description="Basic and acidic residues" evidence="1">
    <location>
        <begin position="83"/>
        <end position="92"/>
    </location>
</feature>
<dbReference type="OrthoDB" id="6764170at2759"/>
<evidence type="ECO:0000256" key="1">
    <source>
        <dbReference type="SAM" id="MobiDB-lite"/>
    </source>
</evidence>
<feature type="region of interest" description="Disordered" evidence="1">
    <location>
        <begin position="60"/>
        <end position="92"/>
    </location>
</feature>
<gene>
    <name evidence="2" type="ORF">HGM15179_009510</name>
</gene>
<keyword evidence="3" id="KW-1185">Reference proteome</keyword>
<evidence type="ECO:0000313" key="3">
    <source>
        <dbReference type="Proteomes" id="UP000796761"/>
    </source>
</evidence>